<evidence type="ECO:0000313" key="3">
    <source>
        <dbReference type="Proteomes" id="UP000190285"/>
    </source>
</evidence>
<protein>
    <submittedName>
        <fullName evidence="2">Osmotically-inducible protein OsmY, contains BON domain</fullName>
    </submittedName>
</protein>
<name>A0A1T5I8Y6_9FIRM</name>
<evidence type="ECO:0000259" key="1">
    <source>
        <dbReference type="PROSITE" id="PS50914"/>
    </source>
</evidence>
<dbReference type="InterPro" id="IPR051686">
    <property type="entry name" value="Lipoprotein_DolP"/>
</dbReference>
<dbReference type="AlphaFoldDB" id="A0A1T5I8Y6"/>
<sequence>MQDKRSNWIYDDQRPSKDNLIVDKIKDQLEEKMQESAMDINVFCKDGYVHLSGFVDILSEKIKSEDIARGIDGVRKIENKITIAMDSNITDKHMEKEVLDKLRKIKNLDGVSPKVNDGVANLIGSTHTLKEAKEACNLASQSRGIKDVVNNIKVDTYGEYDDSTISSRVAQALSTTDLSYMDIGHKVKNGKLTLTGFVNNKQEVELAKEISMSVEGIKKIINKLKIRKDNQKQI</sequence>
<feature type="domain" description="BON" evidence="1">
    <location>
        <begin position="161"/>
        <end position="228"/>
    </location>
</feature>
<dbReference type="InterPro" id="IPR007055">
    <property type="entry name" value="BON_dom"/>
</dbReference>
<dbReference type="PANTHER" id="PTHR34606">
    <property type="entry name" value="BON DOMAIN-CONTAINING PROTEIN"/>
    <property type="match status" value="1"/>
</dbReference>
<dbReference type="Proteomes" id="UP000190285">
    <property type="component" value="Unassembled WGS sequence"/>
</dbReference>
<dbReference type="PROSITE" id="PS50914">
    <property type="entry name" value="BON"/>
    <property type="match status" value="3"/>
</dbReference>
<evidence type="ECO:0000313" key="2">
    <source>
        <dbReference type="EMBL" id="SKC35540.1"/>
    </source>
</evidence>
<organism evidence="2 3">
    <name type="scientific">Maledivibacter halophilus</name>
    <dbReference type="NCBI Taxonomy" id="36842"/>
    <lineage>
        <taxon>Bacteria</taxon>
        <taxon>Bacillati</taxon>
        <taxon>Bacillota</taxon>
        <taxon>Clostridia</taxon>
        <taxon>Peptostreptococcales</taxon>
        <taxon>Caminicellaceae</taxon>
        <taxon>Maledivibacter</taxon>
    </lineage>
</organism>
<keyword evidence="3" id="KW-1185">Reference proteome</keyword>
<reference evidence="2 3" key="1">
    <citation type="submission" date="2017-02" db="EMBL/GenBank/DDBJ databases">
        <authorList>
            <person name="Peterson S.W."/>
        </authorList>
    </citation>
    <scope>NUCLEOTIDE SEQUENCE [LARGE SCALE GENOMIC DNA]</scope>
    <source>
        <strain evidence="2 3">M1</strain>
    </source>
</reference>
<dbReference type="PANTHER" id="PTHR34606:SF16">
    <property type="entry name" value="BON DOMAIN-CONTAINING PROTEIN"/>
    <property type="match status" value="1"/>
</dbReference>
<dbReference type="Gene3D" id="3.30.1340.30">
    <property type="match status" value="2"/>
</dbReference>
<dbReference type="STRING" id="36842.SAMN02194393_00054"/>
<dbReference type="Pfam" id="PF04972">
    <property type="entry name" value="BON"/>
    <property type="match status" value="3"/>
</dbReference>
<gene>
    <name evidence="2" type="ORF">SAMN02194393_00054</name>
</gene>
<dbReference type="EMBL" id="FUZT01000001">
    <property type="protein sequence ID" value="SKC35540.1"/>
    <property type="molecule type" value="Genomic_DNA"/>
</dbReference>
<feature type="domain" description="BON" evidence="1">
    <location>
        <begin position="17"/>
        <end position="85"/>
    </location>
</feature>
<feature type="domain" description="BON" evidence="1">
    <location>
        <begin position="90"/>
        <end position="156"/>
    </location>
</feature>
<proteinExistence type="predicted"/>
<dbReference type="RefSeq" id="WP_170917209.1">
    <property type="nucleotide sequence ID" value="NZ_FUZT01000001.1"/>
</dbReference>
<accession>A0A1T5I8Y6</accession>